<organism evidence="1 2">
    <name type="scientific">Pseudomonas fluorescens</name>
    <dbReference type="NCBI Taxonomy" id="294"/>
    <lineage>
        <taxon>Bacteria</taxon>
        <taxon>Pseudomonadati</taxon>
        <taxon>Pseudomonadota</taxon>
        <taxon>Gammaproteobacteria</taxon>
        <taxon>Pseudomonadales</taxon>
        <taxon>Pseudomonadaceae</taxon>
        <taxon>Pseudomonas</taxon>
    </lineage>
</organism>
<reference evidence="1 2" key="1">
    <citation type="submission" date="2019-09" db="EMBL/GenBank/DDBJ databases">
        <authorList>
            <person name="Chandra G."/>
            <person name="Truman W A."/>
        </authorList>
    </citation>
    <scope>NUCLEOTIDE SEQUENCE [LARGE SCALE GENOMIC DNA]</scope>
    <source>
        <strain evidence="1">PS880</strain>
    </source>
</reference>
<gene>
    <name evidence="1" type="ORF">PS880_02415</name>
</gene>
<protein>
    <submittedName>
        <fullName evidence="1">Uncharacterized protein</fullName>
    </submittedName>
</protein>
<evidence type="ECO:0000313" key="2">
    <source>
        <dbReference type="Proteomes" id="UP000375525"/>
    </source>
</evidence>
<dbReference type="EMBL" id="CABVIH010000010">
    <property type="protein sequence ID" value="VVO93097.1"/>
    <property type="molecule type" value="Genomic_DNA"/>
</dbReference>
<dbReference type="AlphaFoldDB" id="A0A5E7K184"/>
<name>A0A5E7K184_PSEFL</name>
<sequence length="42" mass="4629">MSNQRYPKKFKIPSGTQVTEKQLPVFGDGARLGAFCTAPMLD</sequence>
<evidence type="ECO:0000313" key="1">
    <source>
        <dbReference type="EMBL" id="VVO93097.1"/>
    </source>
</evidence>
<accession>A0A5E7K184</accession>
<proteinExistence type="predicted"/>
<dbReference type="Proteomes" id="UP000375525">
    <property type="component" value="Unassembled WGS sequence"/>
</dbReference>